<dbReference type="CDD" id="cd18785">
    <property type="entry name" value="SF2_C"/>
    <property type="match status" value="1"/>
</dbReference>
<evidence type="ECO:0000313" key="4">
    <source>
        <dbReference type="EMBL" id="MDT0493713.1"/>
    </source>
</evidence>
<dbReference type="Gene3D" id="3.40.50.300">
    <property type="entry name" value="P-loop containing nucleotide triphosphate hydrolases"/>
    <property type="match status" value="2"/>
</dbReference>
<evidence type="ECO:0000313" key="5">
    <source>
        <dbReference type="Proteomes" id="UP001180556"/>
    </source>
</evidence>
<feature type="region of interest" description="Disordered" evidence="1">
    <location>
        <begin position="791"/>
        <end position="810"/>
    </location>
</feature>
<dbReference type="Gene3D" id="6.10.140.530">
    <property type="match status" value="1"/>
</dbReference>
<dbReference type="Pfam" id="PF04851">
    <property type="entry name" value="ResIII"/>
    <property type="match status" value="1"/>
</dbReference>
<organism evidence="4 5">
    <name type="scientific">Streptomyces stephensoniae</name>
    <dbReference type="NCBI Taxonomy" id="3375367"/>
    <lineage>
        <taxon>Bacteria</taxon>
        <taxon>Bacillati</taxon>
        <taxon>Actinomycetota</taxon>
        <taxon>Actinomycetes</taxon>
        <taxon>Kitasatosporales</taxon>
        <taxon>Streptomycetaceae</taxon>
        <taxon>Streptomyces</taxon>
    </lineage>
</organism>
<name>A0ABU2W765_9ACTN</name>
<dbReference type="InterPro" id="IPR014001">
    <property type="entry name" value="Helicase_ATP-bd"/>
</dbReference>
<dbReference type="SUPFAM" id="SSF52540">
    <property type="entry name" value="P-loop containing nucleoside triphosphate hydrolases"/>
    <property type="match status" value="1"/>
</dbReference>
<keyword evidence="5" id="KW-1185">Reference proteome</keyword>
<dbReference type="PROSITE" id="PS51192">
    <property type="entry name" value="HELICASE_ATP_BIND_1"/>
    <property type="match status" value="1"/>
</dbReference>
<dbReference type="InterPro" id="IPR027417">
    <property type="entry name" value="P-loop_NTPase"/>
</dbReference>
<dbReference type="InterPro" id="IPR006935">
    <property type="entry name" value="Helicase/UvrB_N"/>
</dbReference>
<dbReference type="Pfam" id="PF03457">
    <property type="entry name" value="HA"/>
    <property type="match status" value="4"/>
</dbReference>
<dbReference type="PANTHER" id="PTHR33418">
    <property type="entry name" value="HELICASE-ASSOCIATED"/>
    <property type="match status" value="1"/>
</dbReference>
<feature type="domain" description="Helicase ATP-binding" evidence="2">
    <location>
        <begin position="27"/>
        <end position="210"/>
    </location>
</feature>
<gene>
    <name evidence="4" type="ORF">RM717_24740</name>
</gene>
<dbReference type="PANTHER" id="PTHR33418:SF1">
    <property type="entry name" value="HELICASE-ASSOCIATED DOMAIN-CONTAINING PROTEIN"/>
    <property type="match status" value="1"/>
</dbReference>
<accession>A0ABU2W765</accession>
<dbReference type="RefSeq" id="WP_311604124.1">
    <property type="nucleotide sequence ID" value="NZ_JAVRFG010000036.1"/>
</dbReference>
<dbReference type="Proteomes" id="UP001180556">
    <property type="component" value="Unassembled WGS sequence"/>
</dbReference>
<proteinExistence type="predicted"/>
<protein>
    <submittedName>
        <fullName evidence="4">Helicase associated domain protein</fullName>
    </submittedName>
</protein>
<evidence type="ECO:0000259" key="2">
    <source>
        <dbReference type="PROSITE" id="PS51192"/>
    </source>
</evidence>
<dbReference type="SMART" id="SM00487">
    <property type="entry name" value="DEXDc"/>
    <property type="match status" value="1"/>
</dbReference>
<feature type="domain" description="Helicase C-terminal" evidence="3">
    <location>
        <begin position="315"/>
        <end position="499"/>
    </location>
</feature>
<dbReference type="EMBL" id="JAVRFG010000036">
    <property type="protein sequence ID" value="MDT0493713.1"/>
    <property type="molecule type" value="Genomic_DNA"/>
</dbReference>
<reference evidence="5" key="1">
    <citation type="submission" date="2023-07" db="EMBL/GenBank/DDBJ databases">
        <title>30 novel species of actinomycetes from the DSMZ collection.</title>
        <authorList>
            <person name="Nouioui I."/>
        </authorList>
    </citation>
    <scope>NUCLEOTIDE SEQUENCE [LARGE SCALE GENOMIC DNA]</scope>
    <source>
        <strain evidence="5">DSM 40932</strain>
    </source>
</reference>
<comment type="caution">
    <text evidence="4">The sequence shown here is derived from an EMBL/GenBank/DDBJ whole genome shotgun (WGS) entry which is preliminary data.</text>
</comment>
<feature type="region of interest" description="Disordered" evidence="1">
    <location>
        <begin position="880"/>
        <end position="915"/>
    </location>
</feature>
<dbReference type="PROSITE" id="PS51194">
    <property type="entry name" value="HELICASE_CTER"/>
    <property type="match status" value="1"/>
</dbReference>
<evidence type="ECO:0000256" key="1">
    <source>
        <dbReference type="SAM" id="MobiDB-lite"/>
    </source>
</evidence>
<sequence length="915" mass="99808">MLGVKLKEHQLNQKSAVRKWVGFPARSSVPPQGARGTIVSATGSGKTIMASASALECFPDGRILVMVPTLDLLVQTAQAWRAVGHRAPMVAVCSLENDPVLNSLGVRTTTNPIQLALWAGSGPVVVFATYASLVDREDIGAPEGQRKVRGPLEAALAGGERLYGQRMDGLDLAIVDEAHGTAGDLGRPWAAIHDNTRIPSDFRLYLTATPRILAAPRPQKDTDGQEAEIATMADDPEGTYGAWLAEFGLSEAIEREVLAGFEIDVLEIRDPAPVVGESEEARRGRRLALLQTALLEHAAAYNLRTVMTFHQKVEEARAFADKLPETAADLYLNDASDADLAAADKLPKSSIDADFYELEAGRHVPPDRVWSAWLCGDHTVAERREVLNQFANGIDAAGHRVHRAFLTSCRVLGEGVDITGERGVDSICFADTRGSQVEIVQNIGRALRLNRDGSTKIARIIVPVFLEPSEDPTDMVASASFKPLVAVLQGLRSHDERLVEQLASRALTSGKRKIHVQRDEDGRIVGAGGQSDGQEQEHDDGTDAAAESALLHFSSPRDAATIAAFLRTRVYRPESLAWLEGYQALIRWRKENGITGVHAVPYDTEVEVGVTKDFPLGRWVHQQRKALRAGELEDRRKTLLDAPEAGMVWEPGEEAWENKLAALRSYRHATGHLAPRQDAVWGEAMVPIGQHLANLRRKGSLGKDPDRAEKRAAQLAEIDEDWNCPWPLDWQRHYRVLADLVNADGVLPEIQPGVLFEGDDIGRWLERQKNPATWAQLLPEQQQRLTALGVQPAQAPPPAPAAARKSPSKSQAAFQRGLAALTQWVQREGTDRPVPRSHTETITIDGEPVTVKLGVWISNTKSRWAKLTSEQRAAVTALGVPWAQTSPLPTPSGCPDDDPDPTDGDPAQPVRTPSS</sequence>
<evidence type="ECO:0000259" key="3">
    <source>
        <dbReference type="PROSITE" id="PS51194"/>
    </source>
</evidence>
<dbReference type="InterPro" id="IPR001650">
    <property type="entry name" value="Helicase_C-like"/>
</dbReference>
<dbReference type="InterPro" id="IPR005114">
    <property type="entry name" value="Helicase_assoc"/>
</dbReference>
<feature type="compositionally biased region" description="Low complexity" evidence="1">
    <location>
        <begin position="801"/>
        <end position="810"/>
    </location>
</feature>
<feature type="region of interest" description="Disordered" evidence="1">
    <location>
        <begin position="518"/>
        <end position="543"/>
    </location>
</feature>